<name>A0A660S914_UNCT6</name>
<dbReference type="EMBL" id="QNBC01000081">
    <property type="protein sequence ID" value="RKX65608.1"/>
    <property type="molecule type" value="Genomic_DNA"/>
</dbReference>
<keyword evidence="1" id="KW-0732">Signal</keyword>
<protein>
    <submittedName>
        <fullName evidence="2">Uncharacterized protein</fullName>
    </submittedName>
</protein>
<evidence type="ECO:0000313" key="3">
    <source>
        <dbReference type="Proteomes" id="UP000282321"/>
    </source>
</evidence>
<feature type="signal peptide" evidence="1">
    <location>
        <begin position="1"/>
        <end position="20"/>
    </location>
</feature>
<accession>A0A660S914</accession>
<evidence type="ECO:0000256" key="1">
    <source>
        <dbReference type="SAM" id="SignalP"/>
    </source>
</evidence>
<comment type="caution">
    <text evidence="2">The sequence shown here is derived from an EMBL/GenBank/DDBJ whole genome shotgun (WGS) entry which is preliminary data.</text>
</comment>
<dbReference type="AlphaFoldDB" id="A0A660S914"/>
<gene>
    <name evidence="2" type="ORF">DRP44_05940</name>
</gene>
<proteinExistence type="predicted"/>
<feature type="chain" id="PRO_5024961664" evidence="1">
    <location>
        <begin position="21"/>
        <end position="128"/>
    </location>
</feature>
<reference evidence="2 3" key="1">
    <citation type="submission" date="2018-06" db="EMBL/GenBank/DDBJ databases">
        <title>Extensive metabolic versatility and redundancy in microbially diverse, dynamic hydrothermal sediments.</title>
        <authorList>
            <person name="Dombrowski N."/>
            <person name="Teske A."/>
            <person name="Baker B.J."/>
        </authorList>
    </citation>
    <scope>NUCLEOTIDE SEQUENCE [LARGE SCALE GENOMIC DNA]</scope>
    <source>
        <strain evidence="2">B35_G9</strain>
    </source>
</reference>
<dbReference type="Proteomes" id="UP000282321">
    <property type="component" value="Unassembled WGS sequence"/>
</dbReference>
<sequence length="128" mass="14467">MKRIIMIIIMITMSAGIMTAQTKGTKSSSSSICVKIIFPHNDSKRTTTNFGVSKSIDSKRIVQNIEDNYLYIISRNNKKYKYKLNGKIDFNNFVTIINAIKDTLPSGDYIATCNINNSPVSYRFKIPS</sequence>
<organism evidence="2 3">
    <name type="scientific">candidate division TA06 bacterium</name>
    <dbReference type="NCBI Taxonomy" id="2250710"/>
    <lineage>
        <taxon>Bacteria</taxon>
        <taxon>Bacteria division TA06</taxon>
    </lineage>
</organism>
<evidence type="ECO:0000313" key="2">
    <source>
        <dbReference type="EMBL" id="RKX65608.1"/>
    </source>
</evidence>